<dbReference type="Gene3D" id="2.40.10.10">
    <property type="entry name" value="Trypsin-like serine proteases"/>
    <property type="match status" value="1"/>
</dbReference>
<gene>
    <name evidence="4" type="ORF">OSB1V03_LOCUS17170</name>
</gene>
<organism evidence="4">
    <name type="scientific">Medioppia subpectinata</name>
    <dbReference type="NCBI Taxonomy" id="1979941"/>
    <lineage>
        <taxon>Eukaryota</taxon>
        <taxon>Metazoa</taxon>
        <taxon>Ecdysozoa</taxon>
        <taxon>Arthropoda</taxon>
        <taxon>Chelicerata</taxon>
        <taxon>Arachnida</taxon>
        <taxon>Acari</taxon>
        <taxon>Acariformes</taxon>
        <taxon>Sarcoptiformes</taxon>
        <taxon>Oribatida</taxon>
        <taxon>Brachypylina</taxon>
        <taxon>Oppioidea</taxon>
        <taxon>Oppiidae</taxon>
        <taxon>Medioppia</taxon>
    </lineage>
</organism>
<evidence type="ECO:0000256" key="2">
    <source>
        <dbReference type="RuleBase" id="RU363034"/>
    </source>
</evidence>
<evidence type="ECO:0000313" key="4">
    <source>
        <dbReference type="EMBL" id="CAD7637924.1"/>
    </source>
</evidence>
<dbReference type="EMBL" id="CAJPIZ010020232">
    <property type="protein sequence ID" value="CAG2117217.1"/>
    <property type="molecule type" value="Genomic_DNA"/>
</dbReference>
<dbReference type="PANTHER" id="PTHR24250">
    <property type="entry name" value="CHYMOTRYPSIN-RELATED"/>
    <property type="match status" value="1"/>
</dbReference>
<dbReference type="InterPro" id="IPR001254">
    <property type="entry name" value="Trypsin_dom"/>
</dbReference>
<dbReference type="OrthoDB" id="10051896at2759"/>
<dbReference type="EMBL" id="OC874807">
    <property type="protein sequence ID" value="CAD7637924.1"/>
    <property type="molecule type" value="Genomic_DNA"/>
</dbReference>
<sequence length="259" mass="28127">MFLINIYGVYNYEFPVNCGKSHAKGVQIGATIIGGSDALVGEHPWQVIVSAANETNPDARDFCGGTIIDDRWILTASHCVEHIKDVTNYYIRLGVHNRTAREPTEVDIKVNKVILNPGWVGPPIYNNDIALIKLNDAIDFIGKHKHLEPICLATNTTKVTDNCITIGFGYTKTNNTDKAIILQKVNEPLFDSKQCAQVWDGIYNETTEICAGGTPTGGTGVIFGDSGGPLLCEASDGKWYELGVLSFCSAHSATPNIPD</sequence>
<dbReference type="SUPFAM" id="SSF50494">
    <property type="entry name" value="Trypsin-like serine proteases"/>
    <property type="match status" value="1"/>
</dbReference>
<evidence type="ECO:0000259" key="3">
    <source>
        <dbReference type="PROSITE" id="PS50240"/>
    </source>
</evidence>
<dbReference type="CDD" id="cd00190">
    <property type="entry name" value="Tryp_SPc"/>
    <property type="match status" value="1"/>
</dbReference>
<dbReference type="GO" id="GO:0004252">
    <property type="term" value="F:serine-type endopeptidase activity"/>
    <property type="evidence" value="ECO:0007669"/>
    <property type="project" value="InterPro"/>
</dbReference>
<evidence type="ECO:0000256" key="1">
    <source>
        <dbReference type="ARBA" id="ARBA00023157"/>
    </source>
</evidence>
<dbReference type="AlphaFoldDB" id="A0A7R9LA65"/>
<dbReference type="InterPro" id="IPR018114">
    <property type="entry name" value="TRYPSIN_HIS"/>
</dbReference>
<keyword evidence="2" id="KW-0378">Hydrolase</keyword>
<feature type="non-terminal residue" evidence="4">
    <location>
        <position position="1"/>
    </location>
</feature>
<dbReference type="InterPro" id="IPR001314">
    <property type="entry name" value="Peptidase_S1A"/>
</dbReference>
<dbReference type="Pfam" id="PF00089">
    <property type="entry name" value="Trypsin"/>
    <property type="match status" value="1"/>
</dbReference>
<dbReference type="PROSITE" id="PS00134">
    <property type="entry name" value="TRYPSIN_HIS"/>
    <property type="match status" value="1"/>
</dbReference>
<dbReference type="GO" id="GO:0006508">
    <property type="term" value="P:proteolysis"/>
    <property type="evidence" value="ECO:0007669"/>
    <property type="project" value="UniProtKB-KW"/>
</dbReference>
<accession>A0A7R9LA65</accession>
<evidence type="ECO:0000313" key="5">
    <source>
        <dbReference type="Proteomes" id="UP000759131"/>
    </source>
</evidence>
<dbReference type="InterPro" id="IPR043504">
    <property type="entry name" value="Peptidase_S1_PA_chymotrypsin"/>
</dbReference>
<protein>
    <recommendedName>
        <fullName evidence="3">Peptidase S1 domain-containing protein</fullName>
    </recommendedName>
</protein>
<keyword evidence="2" id="KW-0720">Serine protease</keyword>
<dbReference type="PROSITE" id="PS00135">
    <property type="entry name" value="TRYPSIN_SER"/>
    <property type="match status" value="1"/>
</dbReference>
<keyword evidence="1" id="KW-1015">Disulfide bond</keyword>
<dbReference type="Proteomes" id="UP000759131">
    <property type="component" value="Unassembled WGS sequence"/>
</dbReference>
<dbReference type="PRINTS" id="PR00722">
    <property type="entry name" value="CHYMOTRYPSIN"/>
</dbReference>
<proteinExistence type="predicted"/>
<reference evidence="4" key="1">
    <citation type="submission" date="2020-11" db="EMBL/GenBank/DDBJ databases">
        <authorList>
            <person name="Tran Van P."/>
        </authorList>
    </citation>
    <scope>NUCLEOTIDE SEQUENCE</scope>
</reference>
<name>A0A7R9LA65_9ACAR</name>
<dbReference type="InterPro" id="IPR009003">
    <property type="entry name" value="Peptidase_S1_PA"/>
</dbReference>
<dbReference type="PROSITE" id="PS50240">
    <property type="entry name" value="TRYPSIN_DOM"/>
    <property type="match status" value="1"/>
</dbReference>
<feature type="domain" description="Peptidase S1" evidence="3">
    <location>
        <begin position="32"/>
        <end position="259"/>
    </location>
</feature>
<dbReference type="SMART" id="SM00020">
    <property type="entry name" value="Tryp_SPc"/>
    <property type="match status" value="1"/>
</dbReference>
<keyword evidence="2" id="KW-0645">Protease</keyword>
<dbReference type="FunFam" id="2.40.10.10:FF:000068">
    <property type="entry name" value="transmembrane protease serine 2"/>
    <property type="match status" value="1"/>
</dbReference>
<dbReference type="InterPro" id="IPR033116">
    <property type="entry name" value="TRYPSIN_SER"/>
</dbReference>
<keyword evidence="5" id="KW-1185">Reference proteome</keyword>